<comment type="caution">
    <text evidence="1">The sequence shown here is derived from an EMBL/GenBank/DDBJ whole genome shotgun (WGS) entry which is preliminary data.</text>
</comment>
<evidence type="ECO:0000313" key="1">
    <source>
        <dbReference type="EMBL" id="GFY05374.1"/>
    </source>
</evidence>
<protein>
    <submittedName>
        <fullName evidence="1">Transposable element Tcb1 transposase</fullName>
    </submittedName>
</protein>
<proteinExistence type="predicted"/>
<gene>
    <name evidence="1" type="primary">NCL1_17827</name>
    <name evidence="1" type="ORF">TNCV_2208191</name>
</gene>
<dbReference type="Gene3D" id="3.30.420.10">
    <property type="entry name" value="Ribonuclease H-like superfamily/Ribonuclease H"/>
    <property type="match status" value="1"/>
</dbReference>
<dbReference type="EMBL" id="BMAU01021250">
    <property type="protein sequence ID" value="GFY05374.1"/>
    <property type="molecule type" value="Genomic_DNA"/>
</dbReference>
<reference evidence="1" key="1">
    <citation type="submission" date="2020-08" db="EMBL/GenBank/DDBJ databases">
        <title>Multicomponent nature underlies the extraordinary mechanical properties of spider dragline silk.</title>
        <authorList>
            <person name="Kono N."/>
            <person name="Nakamura H."/>
            <person name="Mori M."/>
            <person name="Yoshida Y."/>
            <person name="Ohtoshi R."/>
            <person name="Malay A.D."/>
            <person name="Moran D.A.P."/>
            <person name="Tomita M."/>
            <person name="Numata K."/>
            <person name="Arakawa K."/>
        </authorList>
    </citation>
    <scope>NUCLEOTIDE SEQUENCE</scope>
</reference>
<name>A0A8X6VAG5_TRICX</name>
<keyword evidence="2" id="KW-1185">Reference proteome</keyword>
<evidence type="ECO:0000313" key="2">
    <source>
        <dbReference type="Proteomes" id="UP000887159"/>
    </source>
</evidence>
<sequence>MSITRRPGSGRPRESSRREDCHIVRNAHVQPTASSAAIQWCHARGNWTKAEWNQVVCNDESRFNLSSNDNRVRVLRPRGERLNPAFALQRRTAPHSWCYGMECHRLQYQVIPSIVTDTHSIRDTMTAQRYVHDIQQPHVLPLMLRLPEAVLQCSASHGNCVTRLSPHCYYHSLACPVPRNISNRAYLGSFWTAS</sequence>
<dbReference type="GO" id="GO:0003676">
    <property type="term" value="F:nucleic acid binding"/>
    <property type="evidence" value="ECO:0007669"/>
    <property type="project" value="InterPro"/>
</dbReference>
<dbReference type="Proteomes" id="UP000887159">
    <property type="component" value="Unassembled WGS sequence"/>
</dbReference>
<accession>A0A8X6VAG5</accession>
<dbReference type="InterPro" id="IPR036397">
    <property type="entry name" value="RNaseH_sf"/>
</dbReference>
<organism evidence="1 2">
    <name type="scientific">Trichonephila clavipes</name>
    <name type="common">Golden silk orbweaver</name>
    <name type="synonym">Nephila clavipes</name>
    <dbReference type="NCBI Taxonomy" id="2585209"/>
    <lineage>
        <taxon>Eukaryota</taxon>
        <taxon>Metazoa</taxon>
        <taxon>Ecdysozoa</taxon>
        <taxon>Arthropoda</taxon>
        <taxon>Chelicerata</taxon>
        <taxon>Arachnida</taxon>
        <taxon>Araneae</taxon>
        <taxon>Araneomorphae</taxon>
        <taxon>Entelegynae</taxon>
        <taxon>Araneoidea</taxon>
        <taxon>Nephilidae</taxon>
        <taxon>Trichonephila</taxon>
    </lineage>
</organism>
<dbReference type="AlphaFoldDB" id="A0A8X6VAG5"/>